<evidence type="ECO:0000256" key="1">
    <source>
        <dbReference type="SAM" id="MobiDB-lite"/>
    </source>
</evidence>
<feature type="region of interest" description="Disordered" evidence="1">
    <location>
        <begin position="201"/>
        <end position="323"/>
    </location>
</feature>
<feature type="region of interest" description="Disordered" evidence="1">
    <location>
        <begin position="139"/>
        <end position="173"/>
    </location>
</feature>
<dbReference type="STRING" id="225359.A0A2S4PYB2"/>
<name>A0A2S4PYB2_9PEZI</name>
<accession>A0A2S4PYB2</accession>
<dbReference type="Proteomes" id="UP000237438">
    <property type="component" value="Unassembled WGS sequence"/>
</dbReference>
<feature type="region of interest" description="Disordered" evidence="1">
    <location>
        <begin position="1"/>
        <end position="57"/>
    </location>
</feature>
<dbReference type="OrthoDB" id="20105at2759"/>
<sequence length="421" mass="47170">MTTTPFRELPQPSTIALSHPPGRSRSALGRSQFSRSMGHLPDHPPRWQESEDSMGNWLLAKAEEDKLRQEEEKTRQEALKLEQRKVEQDMLNTSLREGIPPFLIPMFFAGISGGSSFNTCTEMYQNQIAQVHHLQQQHQISLQQSQSGQTSILNNKHHQTDSRSGQHFTGSVLRPLTSNSCSKQITANGSHLSSRISKNYQMSPASTPRSYQMSQSKAVKLSQLSSEGMNFESINTASGNQDISEKHSSPPIHFHYWHPPTTQTEKSSLRQSTTSSGKYDTSSTFTLFQPSSENDSPPKKRKNVKNSPPTIQPQPQPQPQQQLRYTSSFSHLNTSILNPPVTRQPSHTRQISYPLAQEIGDYSEPVNNHCNAQKSSYEKGTSLQHQVKISTKNQSQVDSLGQSSHSVSNLLEILEPTRESS</sequence>
<feature type="compositionally biased region" description="Polar residues" evidence="1">
    <location>
        <begin position="201"/>
        <end position="242"/>
    </location>
</feature>
<keyword evidence="3" id="KW-1185">Reference proteome</keyword>
<feature type="compositionally biased region" description="Polar residues" evidence="1">
    <location>
        <begin position="391"/>
        <end position="409"/>
    </location>
</feature>
<dbReference type="EMBL" id="PEDP01000203">
    <property type="protein sequence ID" value="POS87039.1"/>
    <property type="molecule type" value="Genomic_DNA"/>
</dbReference>
<feature type="compositionally biased region" description="Basic and acidic residues" evidence="1">
    <location>
        <begin position="40"/>
        <end position="49"/>
    </location>
</feature>
<comment type="caution">
    <text evidence="2">The sequence shown here is derived from an EMBL/GenBank/DDBJ whole genome shotgun (WGS) entry which is preliminary data.</text>
</comment>
<feature type="compositionally biased region" description="Low complexity" evidence="1">
    <location>
        <begin position="139"/>
        <end position="153"/>
    </location>
</feature>
<evidence type="ECO:0000313" key="3">
    <source>
        <dbReference type="Proteomes" id="UP000237438"/>
    </source>
</evidence>
<proteinExistence type="predicted"/>
<evidence type="ECO:0000313" key="2">
    <source>
        <dbReference type="EMBL" id="POS87039.1"/>
    </source>
</evidence>
<gene>
    <name evidence="2" type="ORF">EPUL_000634</name>
</gene>
<feature type="region of interest" description="Disordered" evidence="1">
    <location>
        <begin position="391"/>
        <end position="421"/>
    </location>
</feature>
<organism evidence="2 3">
    <name type="scientific">Erysiphe pulchra</name>
    <dbReference type="NCBI Taxonomy" id="225359"/>
    <lineage>
        <taxon>Eukaryota</taxon>
        <taxon>Fungi</taxon>
        <taxon>Dikarya</taxon>
        <taxon>Ascomycota</taxon>
        <taxon>Pezizomycotina</taxon>
        <taxon>Leotiomycetes</taxon>
        <taxon>Erysiphales</taxon>
        <taxon>Erysiphaceae</taxon>
        <taxon>Erysiphe</taxon>
    </lineage>
</organism>
<protein>
    <submittedName>
        <fullName evidence="2">Uncharacterized protein</fullName>
    </submittedName>
</protein>
<feature type="compositionally biased region" description="Polar residues" evidence="1">
    <location>
        <begin position="1"/>
        <end position="16"/>
    </location>
</feature>
<reference evidence="2 3" key="1">
    <citation type="submission" date="2017-10" db="EMBL/GenBank/DDBJ databases">
        <title>Development of genomic resources for the powdery mildew, Erysiphe pulchra.</title>
        <authorList>
            <person name="Wadl P.A."/>
            <person name="Mack B.M."/>
            <person name="Moore G."/>
            <person name="Beltz S.B."/>
        </authorList>
    </citation>
    <scope>NUCLEOTIDE SEQUENCE [LARGE SCALE GENOMIC DNA]</scope>
    <source>
        <strain evidence="2">Cflorida</strain>
    </source>
</reference>
<feature type="compositionally biased region" description="Polar residues" evidence="1">
    <location>
        <begin position="260"/>
        <end position="295"/>
    </location>
</feature>
<dbReference type="AlphaFoldDB" id="A0A2S4PYB2"/>